<protein>
    <recommendedName>
        <fullName evidence="4">Large ribosomal subunit protein bL34m</fullName>
    </recommendedName>
    <alternativeName>
        <fullName evidence="5">39S ribosomal protein L34, mitochondrial</fullName>
    </alternativeName>
</protein>
<dbReference type="EMBL" id="GDRN01106499">
    <property type="protein sequence ID" value="JAI57560.1"/>
    <property type="molecule type" value="Transcribed_RNA"/>
</dbReference>
<dbReference type="InterPro" id="IPR000271">
    <property type="entry name" value="Ribosomal_bL34"/>
</dbReference>
<keyword evidence="2" id="KW-0689">Ribosomal protein</keyword>
<dbReference type="GO" id="GO:0005762">
    <property type="term" value="C:mitochondrial large ribosomal subunit"/>
    <property type="evidence" value="ECO:0007669"/>
    <property type="project" value="TreeGrafter"/>
</dbReference>
<evidence type="ECO:0000256" key="1">
    <source>
        <dbReference type="ARBA" id="ARBA00010111"/>
    </source>
</evidence>
<dbReference type="Gene3D" id="1.10.287.3980">
    <property type="match status" value="1"/>
</dbReference>
<evidence type="ECO:0000256" key="5">
    <source>
        <dbReference type="ARBA" id="ARBA00035434"/>
    </source>
</evidence>
<dbReference type="Pfam" id="PF00468">
    <property type="entry name" value="Ribosomal_L34"/>
    <property type="match status" value="1"/>
</dbReference>
<reference evidence="6" key="1">
    <citation type="submission" date="2015-09" db="EMBL/GenBank/DDBJ databases">
        <title>Scylla olivacea transcriptome.</title>
        <authorList>
            <person name="Ikhwanuddin M."/>
        </authorList>
    </citation>
    <scope>NUCLEOTIDE SEQUENCE</scope>
</reference>
<evidence type="ECO:0000313" key="6">
    <source>
        <dbReference type="EMBL" id="JAI57560.1"/>
    </source>
</evidence>
<evidence type="ECO:0000256" key="3">
    <source>
        <dbReference type="ARBA" id="ARBA00023274"/>
    </source>
</evidence>
<evidence type="ECO:0000256" key="4">
    <source>
        <dbReference type="ARBA" id="ARBA00035274"/>
    </source>
</evidence>
<dbReference type="GO" id="GO:0006412">
    <property type="term" value="P:translation"/>
    <property type="evidence" value="ECO:0007669"/>
    <property type="project" value="InterPro"/>
</dbReference>
<proteinExistence type="inferred from homology"/>
<dbReference type="PANTHER" id="PTHR14503:SF4">
    <property type="entry name" value="LARGE RIBOSOMAL SUBUNIT PROTEIN BL34M"/>
    <property type="match status" value="1"/>
</dbReference>
<dbReference type="FunFam" id="1.10.287.3980:FF:000001">
    <property type="entry name" value="Mitochondrial ribosomal protein L34"/>
    <property type="match status" value="1"/>
</dbReference>
<evidence type="ECO:0000256" key="2">
    <source>
        <dbReference type="ARBA" id="ARBA00022980"/>
    </source>
</evidence>
<keyword evidence="3" id="KW-0687">Ribonucleoprotein</keyword>
<dbReference type="PANTHER" id="PTHR14503">
    <property type="entry name" value="MITOCHONDRIAL RIBOSOMAL PROTEIN 34 FAMILY MEMBER"/>
    <property type="match status" value="1"/>
</dbReference>
<dbReference type="AlphaFoldDB" id="A0A0N7ZA12"/>
<organism evidence="6">
    <name type="scientific">Scylla olivacea</name>
    <name type="common">Orange mud crab</name>
    <name type="synonym">Cancer olivacea</name>
    <dbReference type="NCBI Taxonomy" id="85551"/>
    <lineage>
        <taxon>Eukaryota</taxon>
        <taxon>Metazoa</taxon>
        <taxon>Ecdysozoa</taxon>
        <taxon>Arthropoda</taxon>
        <taxon>Crustacea</taxon>
        <taxon>Multicrustacea</taxon>
        <taxon>Malacostraca</taxon>
        <taxon>Eumalacostraca</taxon>
        <taxon>Eucarida</taxon>
        <taxon>Decapoda</taxon>
        <taxon>Pleocyemata</taxon>
        <taxon>Brachyura</taxon>
        <taxon>Eubrachyura</taxon>
        <taxon>Portunoidea</taxon>
        <taxon>Portunidae</taxon>
        <taxon>Portuninae</taxon>
        <taxon>Scylla</taxon>
    </lineage>
</organism>
<sequence length="160" mass="18010">MLTKSLGERCDGKEKIHCCKDGEKREYRWRDRLAQCYFPRVPTMNSLFSKLCTPPLAGLVGGLAGTCRTLVTRPNLPHALATMPTPLYGSVGVTGLARPLLLPQTPIGGVGGRTNVRCHFPKPSEKRRIKRHGWEKRMSSFNGREILRRRILKGRHVLSH</sequence>
<accession>A0A0N7ZA12</accession>
<comment type="similarity">
    <text evidence="1">Belongs to the bacterial ribosomal protein bL34 family.</text>
</comment>
<dbReference type="GO" id="GO:0003735">
    <property type="term" value="F:structural constituent of ribosome"/>
    <property type="evidence" value="ECO:0007669"/>
    <property type="project" value="InterPro"/>
</dbReference>
<name>A0A0N7ZA12_SCYOL</name>